<evidence type="ECO:0000313" key="12">
    <source>
        <dbReference type="EMBL" id="HIW01739.1"/>
    </source>
</evidence>
<dbReference type="GO" id="GO:0071555">
    <property type="term" value="P:cell wall organization"/>
    <property type="evidence" value="ECO:0007669"/>
    <property type="project" value="UniProtKB-KW"/>
</dbReference>
<dbReference type="GO" id="GO:0005524">
    <property type="term" value="F:ATP binding"/>
    <property type="evidence" value="ECO:0007669"/>
    <property type="project" value="UniProtKB-KW"/>
</dbReference>
<dbReference type="PANTHER" id="PTHR43445">
    <property type="entry name" value="UDP-N-ACETYLMURAMATE--L-ALANINE LIGASE-RELATED"/>
    <property type="match status" value="1"/>
</dbReference>
<dbReference type="GO" id="GO:0008360">
    <property type="term" value="P:regulation of cell shape"/>
    <property type="evidence" value="ECO:0007669"/>
    <property type="project" value="UniProtKB-KW"/>
</dbReference>
<dbReference type="Gene3D" id="3.40.50.720">
    <property type="entry name" value="NAD(P)-binding Rossmann-like Domain"/>
    <property type="match status" value="1"/>
</dbReference>
<dbReference type="Proteomes" id="UP000823990">
    <property type="component" value="Unassembled WGS sequence"/>
</dbReference>
<dbReference type="InterPro" id="IPR000713">
    <property type="entry name" value="Mur_ligase_N"/>
</dbReference>
<keyword evidence="1" id="KW-0436">Ligase</keyword>
<organism evidence="12 13">
    <name type="scientific">Candidatus Protoclostridium stercorigallinarum</name>
    <dbReference type="NCBI Taxonomy" id="2838741"/>
    <lineage>
        <taxon>Bacteria</taxon>
        <taxon>Bacillati</taxon>
        <taxon>Bacillota</taxon>
        <taxon>Clostridia</taxon>
        <taxon>Candidatus Protoclostridium</taxon>
    </lineage>
</organism>
<dbReference type="Gene3D" id="3.90.190.20">
    <property type="entry name" value="Mur ligase, C-terminal domain"/>
    <property type="match status" value="1"/>
</dbReference>
<evidence type="ECO:0000256" key="8">
    <source>
        <dbReference type="ARBA" id="ARBA00023316"/>
    </source>
</evidence>
<evidence type="ECO:0000259" key="10">
    <source>
        <dbReference type="Pfam" id="PF02875"/>
    </source>
</evidence>
<evidence type="ECO:0008006" key="14">
    <source>
        <dbReference type="Google" id="ProtNLM"/>
    </source>
</evidence>
<dbReference type="Pfam" id="PF01225">
    <property type="entry name" value="Mur_ligase"/>
    <property type="match status" value="1"/>
</dbReference>
<gene>
    <name evidence="12" type="ORF">H9892_00140</name>
</gene>
<keyword evidence="4" id="KW-0067">ATP-binding</keyword>
<feature type="domain" description="Mur ligase C-terminal" evidence="10">
    <location>
        <begin position="277"/>
        <end position="403"/>
    </location>
</feature>
<proteinExistence type="predicted"/>
<evidence type="ECO:0000256" key="3">
    <source>
        <dbReference type="ARBA" id="ARBA00022741"/>
    </source>
</evidence>
<evidence type="ECO:0000259" key="9">
    <source>
        <dbReference type="Pfam" id="PF01225"/>
    </source>
</evidence>
<keyword evidence="6" id="KW-0573">Peptidoglycan synthesis</keyword>
<dbReference type="InterPro" id="IPR036615">
    <property type="entry name" value="Mur_ligase_C_dom_sf"/>
</dbReference>
<feature type="domain" description="Mur ligase central" evidence="11">
    <location>
        <begin position="91"/>
        <end position="255"/>
    </location>
</feature>
<feature type="domain" description="Mur ligase N-terminal catalytic" evidence="9">
    <location>
        <begin position="3"/>
        <end position="83"/>
    </location>
</feature>
<dbReference type="InterPro" id="IPR004101">
    <property type="entry name" value="Mur_ligase_C"/>
</dbReference>
<dbReference type="EMBL" id="DXHS01000005">
    <property type="protein sequence ID" value="HIW01739.1"/>
    <property type="molecule type" value="Genomic_DNA"/>
</dbReference>
<dbReference type="GO" id="GO:0051301">
    <property type="term" value="P:cell division"/>
    <property type="evidence" value="ECO:0007669"/>
    <property type="project" value="UniProtKB-KW"/>
</dbReference>
<evidence type="ECO:0000256" key="2">
    <source>
        <dbReference type="ARBA" id="ARBA00022618"/>
    </source>
</evidence>
<dbReference type="InterPro" id="IPR050061">
    <property type="entry name" value="MurCDEF_pg_biosynth"/>
</dbReference>
<evidence type="ECO:0000256" key="1">
    <source>
        <dbReference type="ARBA" id="ARBA00022598"/>
    </source>
</evidence>
<evidence type="ECO:0000313" key="13">
    <source>
        <dbReference type="Proteomes" id="UP000823990"/>
    </source>
</evidence>
<dbReference type="Pfam" id="PF02875">
    <property type="entry name" value="Mur_ligase_C"/>
    <property type="match status" value="1"/>
</dbReference>
<keyword evidence="2" id="KW-0132">Cell division</keyword>
<dbReference type="SUPFAM" id="SSF53623">
    <property type="entry name" value="MurD-like peptide ligases, catalytic domain"/>
    <property type="match status" value="1"/>
</dbReference>
<dbReference type="Gene3D" id="3.40.1190.10">
    <property type="entry name" value="Mur-like, catalytic domain"/>
    <property type="match status" value="1"/>
</dbReference>
<dbReference type="InterPro" id="IPR036565">
    <property type="entry name" value="Mur-like_cat_sf"/>
</dbReference>
<dbReference type="AlphaFoldDB" id="A0A9D1PZT7"/>
<dbReference type="PANTHER" id="PTHR43445:SF3">
    <property type="entry name" value="UDP-N-ACETYLMURAMATE--L-ALANINE LIGASE"/>
    <property type="match status" value="1"/>
</dbReference>
<comment type="caution">
    <text evidence="12">The sequence shown here is derived from an EMBL/GenBank/DDBJ whole genome shotgun (WGS) entry which is preliminary data.</text>
</comment>
<dbReference type="SUPFAM" id="SSF51984">
    <property type="entry name" value="MurCD N-terminal domain"/>
    <property type="match status" value="1"/>
</dbReference>
<evidence type="ECO:0000259" key="11">
    <source>
        <dbReference type="Pfam" id="PF08245"/>
    </source>
</evidence>
<evidence type="ECO:0000256" key="6">
    <source>
        <dbReference type="ARBA" id="ARBA00022984"/>
    </source>
</evidence>
<keyword evidence="3" id="KW-0547">Nucleotide-binding</keyword>
<evidence type="ECO:0000256" key="4">
    <source>
        <dbReference type="ARBA" id="ARBA00022840"/>
    </source>
</evidence>
<dbReference type="GO" id="GO:0009252">
    <property type="term" value="P:peptidoglycan biosynthetic process"/>
    <property type="evidence" value="ECO:0007669"/>
    <property type="project" value="UniProtKB-KW"/>
</dbReference>
<keyword evidence="5" id="KW-0133">Cell shape</keyword>
<sequence length="420" mass="44656">MRVHLIGCEGAGMKWMADHYRGKGYEVSGSDILLGPSDPGRVKGADLVVYSAAVPESDPERRAAKAAGIKQISRAEALAAAAAVIGKCIAVAGTHGKTTTACMLGEILRAYDPAVFFGGTYRGERGRANGDILIAEACEYRRGFLYMSPDIAVVLNAELDHTDCYSSSADVVRAFAAFVARSEDAVIPDAFTGAFVPRSHAVAVGRTGSYACIDCVPRGTGSDIALKTPEGVRRFRLGVPGRHNAENAAFAVAAARIFGAHWQEIAEGLERFTGVDRRLQLVGSVRGAAVYSDYAHHPSELAASLSAYRDMGYERVLAVFQPHTHERLGAFLDGFAEVLSRCDSVILPVFRARGTDEGACSEDLARRITEKGGRSVALGMPEAAAYIKENAPVYGAIAVTGAGDNERLLPYILDRLPSDG</sequence>
<accession>A0A9D1PZT7</accession>
<dbReference type="InterPro" id="IPR013221">
    <property type="entry name" value="Mur_ligase_cen"/>
</dbReference>
<name>A0A9D1PZT7_9FIRM</name>
<dbReference type="GO" id="GO:0016881">
    <property type="term" value="F:acid-amino acid ligase activity"/>
    <property type="evidence" value="ECO:0007669"/>
    <property type="project" value="InterPro"/>
</dbReference>
<reference evidence="12" key="1">
    <citation type="journal article" date="2021" name="PeerJ">
        <title>Extensive microbial diversity within the chicken gut microbiome revealed by metagenomics and culture.</title>
        <authorList>
            <person name="Gilroy R."/>
            <person name="Ravi A."/>
            <person name="Getino M."/>
            <person name="Pursley I."/>
            <person name="Horton D.L."/>
            <person name="Alikhan N.F."/>
            <person name="Baker D."/>
            <person name="Gharbi K."/>
            <person name="Hall N."/>
            <person name="Watson M."/>
            <person name="Adriaenssens E.M."/>
            <person name="Foster-Nyarko E."/>
            <person name="Jarju S."/>
            <person name="Secka A."/>
            <person name="Antonio M."/>
            <person name="Oren A."/>
            <person name="Chaudhuri R.R."/>
            <person name="La Ragione R."/>
            <person name="Hildebrand F."/>
            <person name="Pallen M.J."/>
        </authorList>
    </citation>
    <scope>NUCLEOTIDE SEQUENCE</scope>
    <source>
        <strain evidence="12">12435</strain>
    </source>
</reference>
<keyword evidence="7" id="KW-0131">Cell cycle</keyword>
<protein>
    <recommendedName>
        <fullName evidence="14">UDP-N-acetylmuramate--L-alanine ligase</fullName>
    </recommendedName>
</protein>
<evidence type="ECO:0000256" key="5">
    <source>
        <dbReference type="ARBA" id="ARBA00022960"/>
    </source>
</evidence>
<evidence type="ECO:0000256" key="7">
    <source>
        <dbReference type="ARBA" id="ARBA00023306"/>
    </source>
</evidence>
<reference evidence="12" key="2">
    <citation type="submission" date="2021-04" db="EMBL/GenBank/DDBJ databases">
        <authorList>
            <person name="Gilroy R."/>
        </authorList>
    </citation>
    <scope>NUCLEOTIDE SEQUENCE</scope>
    <source>
        <strain evidence="12">12435</strain>
    </source>
</reference>
<keyword evidence="8" id="KW-0961">Cell wall biogenesis/degradation</keyword>
<dbReference type="SUPFAM" id="SSF53244">
    <property type="entry name" value="MurD-like peptide ligases, peptide-binding domain"/>
    <property type="match status" value="1"/>
</dbReference>
<dbReference type="Pfam" id="PF08245">
    <property type="entry name" value="Mur_ligase_M"/>
    <property type="match status" value="1"/>
</dbReference>